<dbReference type="GO" id="GO:0016020">
    <property type="term" value="C:membrane"/>
    <property type="evidence" value="ECO:0007669"/>
    <property type="project" value="GOC"/>
</dbReference>
<dbReference type="SUPFAM" id="SSF56219">
    <property type="entry name" value="DNase I-like"/>
    <property type="match status" value="1"/>
</dbReference>
<evidence type="ECO:0000256" key="2">
    <source>
        <dbReference type="ARBA" id="ARBA00004991"/>
    </source>
</evidence>
<dbReference type="InterPro" id="IPR036691">
    <property type="entry name" value="Endo/exonu/phosph_ase_sf"/>
</dbReference>
<dbReference type="GO" id="GO:0005737">
    <property type="term" value="C:cytoplasm"/>
    <property type="evidence" value="ECO:0007669"/>
    <property type="project" value="TreeGrafter"/>
</dbReference>
<organism evidence="6 7">
    <name type="scientific">Hymenochirus boettgeri</name>
    <name type="common">Congo dwarf clawed frog</name>
    <dbReference type="NCBI Taxonomy" id="247094"/>
    <lineage>
        <taxon>Eukaryota</taxon>
        <taxon>Metazoa</taxon>
        <taxon>Chordata</taxon>
        <taxon>Craniata</taxon>
        <taxon>Vertebrata</taxon>
        <taxon>Euteleostomi</taxon>
        <taxon>Amphibia</taxon>
        <taxon>Batrachia</taxon>
        <taxon>Anura</taxon>
        <taxon>Pipoidea</taxon>
        <taxon>Pipidae</taxon>
        <taxon>Pipinae</taxon>
        <taxon>Hymenochirus</taxon>
    </lineage>
</organism>
<dbReference type="AlphaFoldDB" id="A0A8T2IAE7"/>
<keyword evidence="4" id="KW-0746">Sphingolipid metabolism</keyword>
<evidence type="ECO:0000313" key="6">
    <source>
        <dbReference type="EMBL" id="KAG8428922.1"/>
    </source>
</evidence>
<evidence type="ECO:0000256" key="4">
    <source>
        <dbReference type="ARBA" id="ARBA00022919"/>
    </source>
</evidence>
<dbReference type="PANTHER" id="PTHR16320:SF9">
    <property type="entry name" value="SPHINGOMYELIN PHOSPHODIESTERASE 5"/>
    <property type="match status" value="1"/>
</dbReference>
<name>A0A8T2IAE7_9PIPI</name>
<accession>A0A8T2IAE7</accession>
<comment type="pathway">
    <text evidence="2">Sphingolipid metabolism.</text>
</comment>
<comment type="caution">
    <text evidence="6">The sequence shown here is derived from an EMBL/GenBank/DDBJ whole genome shotgun (WGS) entry which is preliminary data.</text>
</comment>
<keyword evidence="5" id="KW-0732">Signal</keyword>
<feature type="signal peptide" evidence="5">
    <location>
        <begin position="1"/>
        <end position="35"/>
    </location>
</feature>
<dbReference type="GO" id="GO:0006684">
    <property type="term" value="P:sphingomyelin metabolic process"/>
    <property type="evidence" value="ECO:0007669"/>
    <property type="project" value="TreeGrafter"/>
</dbReference>
<dbReference type="EC" id="3.1.4.12" evidence="3"/>
<evidence type="ECO:0000256" key="1">
    <source>
        <dbReference type="ARBA" id="ARBA00004760"/>
    </source>
</evidence>
<evidence type="ECO:0000256" key="3">
    <source>
        <dbReference type="ARBA" id="ARBA00012369"/>
    </source>
</evidence>
<dbReference type="InterPro" id="IPR038772">
    <property type="entry name" value="Sph/SMPD2-like"/>
</dbReference>
<keyword evidence="4" id="KW-0443">Lipid metabolism</keyword>
<keyword evidence="7" id="KW-1185">Reference proteome</keyword>
<sequence>MSITRISANRKSLLLFSVLFYWAPKLCFLLSQCAADGFVRFDQMSHLLNWVSDFQSEYSEDREIPVFDVLCGDLNFDNCSADDCMEQAHTLFEVYKDPCRDGPGRDRYGTM</sequence>
<dbReference type="GO" id="GO:0004767">
    <property type="term" value="F:sphingomyelin phosphodiesterase activity"/>
    <property type="evidence" value="ECO:0007669"/>
    <property type="project" value="UniProtKB-EC"/>
</dbReference>
<protein>
    <recommendedName>
        <fullName evidence="3">sphingomyelin phosphodiesterase</fullName>
        <ecNumber evidence="3">3.1.4.12</ecNumber>
    </recommendedName>
</protein>
<gene>
    <name evidence="6" type="ORF">GDO86_018861</name>
</gene>
<dbReference type="PANTHER" id="PTHR16320">
    <property type="entry name" value="SPHINGOMYELINASE FAMILY MEMBER"/>
    <property type="match status" value="1"/>
</dbReference>
<reference evidence="6" key="1">
    <citation type="thesis" date="2020" institute="ProQuest LLC" country="789 East Eisenhower Parkway, Ann Arbor, MI, USA">
        <title>Comparative Genomics and Chromosome Evolution.</title>
        <authorList>
            <person name="Mudd A.B."/>
        </authorList>
    </citation>
    <scope>NUCLEOTIDE SEQUENCE</scope>
    <source>
        <strain evidence="6">Female2</strain>
        <tissue evidence="6">Blood</tissue>
    </source>
</reference>
<feature type="chain" id="PRO_5035935804" description="sphingomyelin phosphodiesterase" evidence="5">
    <location>
        <begin position="36"/>
        <end position="111"/>
    </location>
</feature>
<dbReference type="EMBL" id="JAACNH010019741">
    <property type="protein sequence ID" value="KAG8428922.1"/>
    <property type="molecule type" value="Genomic_DNA"/>
</dbReference>
<dbReference type="Proteomes" id="UP000812440">
    <property type="component" value="Unassembled WGS sequence"/>
</dbReference>
<evidence type="ECO:0000313" key="7">
    <source>
        <dbReference type="Proteomes" id="UP000812440"/>
    </source>
</evidence>
<evidence type="ECO:0000256" key="5">
    <source>
        <dbReference type="SAM" id="SignalP"/>
    </source>
</evidence>
<proteinExistence type="predicted"/>
<comment type="pathway">
    <text evidence="1">Lipid metabolism; sphingolipid metabolism.</text>
</comment>
<dbReference type="OrthoDB" id="40902at2759"/>
<feature type="non-terminal residue" evidence="6">
    <location>
        <position position="111"/>
    </location>
</feature>